<keyword evidence="1" id="KW-0812">Transmembrane</keyword>
<name>A0A0A8XXK0_ARUDO</name>
<dbReference type="AlphaFoldDB" id="A0A0A8XXK0"/>
<dbReference type="EMBL" id="GBRH01280412">
    <property type="protein sequence ID" value="JAD17483.1"/>
    <property type="molecule type" value="Transcribed_RNA"/>
</dbReference>
<reference evidence="2" key="2">
    <citation type="journal article" date="2015" name="Data Brief">
        <title>Shoot transcriptome of the giant reed, Arundo donax.</title>
        <authorList>
            <person name="Barrero R.A."/>
            <person name="Guerrero F.D."/>
            <person name="Moolhuijzen P."/>
            <person name="Goolsby J.A."/>
            <person name="Tidwell J."/>
            <person name="Bellgard S.E."/>
            <person name="Bellgard M.I."/>
        </authorList>
    </citation>
    <scope>NUCLEOTIDE SEQUENCE</scope>
    <source>
        <tissue evidence="2">Shoot tissue taken approximately 20 cm above the soil surface</tissue>
    </source>
</reference>
<protein>
    <submittedName>
        <fullName evidence="2">Cycloartenol synthase</fullName>
    </submittedName>
</protein>
<evidence type="ECO:0000256" key="1">
    <source>
        <dbReference type="SAM" id="Phobius"/>
    </source>
</evidence>
<keyword evidence="1" id="KW-0472">Membrane</keyword>
<evidence type="ECO:0000313" key="2">
    <source>
        <dbReference type="EMBL" id="JAD17483.1"/>
    </source>
</evidence>
<organism evidence="2">
    <name type="scientific">Arundo donax</name>
    <name type="common">Giant reed</name>
    <name type="synonym">Donax arundinaceus</name>
    <dbReference type="NCBI Taxonomy" id="35708"/>
    <lineage>
        <taxon>Eukaryota</taxon>
        <taxon>Viridiplantae</taxon>
        <taxon>Streptophyta</taxon>
        <taxon>Embryophyta</taxon>
        <taxon>Tracheophyta</taxon>
        <taxon>Spermatophyta</taxon>
        <taxon>Magnoliopsida</taxon>
        <taxon>Liliopsida</taxon>
        <taxon>Poales</taxon>
        <taxon>Poaceae</taxon>
        <taxon>PACMAD clade</taxon>
        <taxon>Arundinoideae</taxon>
        <taxon>Arundineae</taxon>
        <taxon>Arundo</taxon>
    </lineage>
</organism>
<feature type="transmembrane region" description="Helical" evidence="1">
    <location>
        <begin position="21"/>
        <end position="38"/>
    </location>
</feature>
<reference evidence="2" key="1">
    <citation type="submission" date="2014-09" db="EMBL/GenBank/DDBJ databases">
        <authorList>
            <person name="Magalhaes I.L.F."/>
            <person name="Oliveira U."/>
            <person name="Santos F.R."/>
            <person name="Vidigal T.H.D.A."/>
            <person name="Brescovit A.D."/>
            <person name="Santos A.J."/>
        </authorList>
    </citation>
    <scope>NUCLEOTIDE SEQUENCE</scope>
    <source>
        <tissue evidence="2">Shoot tissue taken approximately 20 cm above the soil surface</tissue>
    </source>
</reference>
<keyword evidence="1" id="KW-1133">Transmembrane helix</keyword>
<sequence length="122" mass="13902">MRYTKSNLILPIIWRYTRVDLFRAIFVACLVYMLYHSHAPVCHHVCSRGPISLLCTKKPAILTKGPNGEQVAVVGVIEETSVVEASNMFLLGKLSCFQLHIDQFFCRAMQWSWISLKLSSIN</sequence>
<proteinExistence type="predicted"/>
<accession>A0A0A8XXK0</accession>